<gene>
    <name evidence="2" type="ORF">CRD36_16735</name>
</gene>
<dbReference type="InParanoid" id="A0A2G4YLP1"/>
<evidence type="ECO:0000313" key="3">
    <source>
        <dbReference type="Proteomes" id="UP000229730"/>
    </source>
</evidence>
<comment type="caution">
    <text evidence="2">The sequence shown here is derived from an EMBL/GenBank/DDBJ whole genome shotgun (WGS) entry which is preliminary data.</text>
</comment>
<keyword evidence="1" id="KW-0472">Membrane</keyword>
<evidence type="ECO:0000256" key="1">
    <source>
        <dbReference type="SAM" id="Phobius"/>
    </source>
</evidence>
<proteinExistence type="predicted"/>
<dbReference type="PANTHER" id="PTHR34219:SF3">
    <property type="entry name" value="BLL7967 PROTEIN"/>
    <property type="match status" value="1"/>
</dbReference>
<feature type="transmembrane region" description="Helical" evidence="1">
    <location>
        <begin position="176"/>
        <end position="197"/>
    </location>
</feature>
<feature type="transmembrane region" description="Helical" evidence="1">
    <location>
        <begin position="320"/>
        <end position="344"/>
    </location>
</feature>
<sequence length="364" mass="40304">MTLLRKLHRWLGLLIGSVIFFTSLSGTILAFKQDLIRLSIPGETPVYRPTSDIMAAQALAQISGPDTRYVTFPQPGSNYFIHITAERQVYHHPQSFAPLETRFAIPEILAFLSDLHIHLLAGHDGETVLGFIGLVLVFLILGGLILWFPGRRGFQVKKSLPANLKRGALLHSHRSLGALSSLMILLLTLTGTGLIFYDTSRTILHGLYLTPGPAPRRPPQVTPVRNSALQPWSDILATVRQALPDGHITRYYAPDTAQTATVRFRLRYPEDWTPNGGSYVEINPYTAAALGVTDYRQAPPPDRLARKFFPLHAGHVGGGLYQILIALSGVALAMMIFTGILAWLKSKKRAKFKPLRPQILSEKP</sequence>
<keyword evidence="3" id="KW-1185">Reference proteome</keyword>
<organism evidence="2 3">
    <name type="scientific">Paremcibacter congregatus</name>
    <dbReference type="NCBI Taxonomy" id="2043170"/>
    <lineage>
        <taxon>Bacteria</taxon>
        <taxon>Pseudomonadati</taxon>
        <taxon>Pseudomonadota</taxon>
        <taxon>Alphaproteobacteria</taxon>
        <taxon>Emcibacterales</taxon>
        <taxon>Emcibacteraceae</taxon>
        <taxon>Paremcibacter</taxon>
    </lineage>
</organism>
<dbReference type="Proteomes" id="UP000229730">
    <property type="component" value="Unassembled WGS sequence"/>
</dbReference>
<dbReference type="AlphaFoldDB" id="A0A2G4YLP1"/>
<feature type="transmembrane region" description="Helical" evidence="1">
    <location>
        <begin position="12"/>
        <end position="31"/>
    </location>
</feature>
<dbReference type="EMBL" id="PDEM01000033">
    <property type="protein sequence ID" value="PHZ83221.1"/>
    <property type="molecule type" value="Genomic_DNA"/>
</dbReference>
<name>A0A2G4YLP1_9PROT</name>
<dbReference type="InterPro" id="IPR005625">
    <property type="entry name" value="PepSY-ass_TM"/>
</dbReference>
<protein>
    <recommendedName>
        <fullName evidence="4">Peptidase</fullName>
    </recommendedName>
</protein>
<keyword evidence="1" id="KW-0812">Transmembrane</keyword>
<dbReference type="PANTHER" id="PTHR34219">
    <property type="entry name" value="IRON-REGULATED INNER MEMBRANE PROTEIN-RELATED"/>
    <property type="match status" value="1"/>
</dbReference>
<feature type="transmembrane region" description="Helical" evidence="1">
    <location>
        <begin position="128"/>
        <end position="148"/>
    </location>
</feature>
<keyword evidence="1" id="KW-1133">Transmembrane helix</keyword>
<evidence type="ECO:0000313" key="2">
    <source>
        <dbReference type="EMBL" id="PHZ83221.1"/>
    </source>
</evidence>
<dbReference type="OrthoDB" id="7328956at2"/>
<accession>A0A2G4YLP1</accession>
<dbReference type="Pfam" id="PF03929">
    <property type="entry name" value="PepSY_TM"/>
    <property type="match status" value="1"/>
</dbReference>
<reference evidence="2 3" key="1">
    <citation type="submission" date="2017-10" db="EMBL/GenBank/DDBJ databases">
        <title>Frigbacter circumglobatus gen. nov. sp. nov., isolated from sediment cultured in situ.</title>
        <authorList>
            <person name="Zhao Z."/>
        </authorList>
    </citation>
    <scope>NUCLEOTIDE SEQUENCE [LARGE SCALE GENOMIC DNA]</scope>
    <source>
        <strain evidence="2 3">ZYL</strain>
    </source>
</reference>
<evidence type="ECO:0008006" key="4">
    <source>
        <dbReference type="Google" id="ProtNLM"/>
    </source>
</evidence>
<dbReference type="RefSeq" id="WP_099475114.1">
    <property type="nucleotide sequence ID" value="NZ_CP041025.1"/>
</dbReference>